<accession>A0ABU6WKG5</accession>
<protein>
    <recommendedName>
        <fullName evidence="3">Translation initiation factor IF-3</fullName>
    </recommendedName>
</protein>
<gene>
    <name evidence="1" type="ORF">PIB30_060570</name>
</gene>
<evidence type="ECO:0008006" key="3">
    <source>
        <dbReference type="Google" id="ProtNLM"/>
    </source>
</evidence>
<reference evidence="1 2" key="1">
    <citation type="journal article" date="2023" name="Plants (Basel)">
        <title>Bridging the Gap: Combining Genomics and Transcriptomics Approaches to Understand Stylosanthes scabra, an Orphan Legume from the Brazilian Caatinga.</title>
        <authorList>
            <person name="Ferreira-Neto J.R.C."/>
            <person name="da Silva M.D."/>
            <person name="Binneck E."/>
            <person name="de Melo N.F."/>
            <person name="da Silva R.H."/>
            <person name="de Melo A.L.T.M."/>
            <person name="Pandolfi V."/>
            <person name="Bustamante F.O."/>
            <person name="Brasileiro-Vidal A.C."/>
            <person name="Benko-Iseppon A.M."/>
        </authorList>
    </citation>
    <scope>NUCLEOTIDE SEQUENCE [LARGE SCALE GENOMIC DNA]</scope>
    <source>
        <tissue evidence="1">Leaves</tissue>
    </source>
</reference>
<dbReference type="Proteomes" id="UP001341840">
    <property type="component" value="Unassembled WGS sequence"/>
</dbReference>
<keyword evidence="2" id="KW-1185">Reference proteome</keyword>
<comment type="caution">
    <text evidence="1">The sequence shown here is derived from an EMBL/GenBank/DDBJ whole genome shotgun (WGS) entry which is preliminary data.</text>
</comment>
<organism evidence="1 2">
    <name type="scientific">Stylosanthes scabra</name>
    <dbReference type="NCBI Taxonomy" id="79078"/>
    <lineage>
        <taxon>Eukaryota</taxon>
        <taxon>Viridiplantae</taxon>
        <taxon>Streptophyta</taxon>
        <taxon>Embryophyta</taxon>
        <taxon>Tracheophyta</taxon>
        <taxon>Spermatophyta</taxon>
        <taxon>Magnoliopsida</taxon>
        <taxon>eudicotyledons</taxon>
        <taxon>Gunneridae</taxon>
        <taxon>Pentapetalae</taxon>
        <taxon>rosids</taxon>
        <taxon>fabids</taxon>
        <taxon>Fabales</taxon>
        <taxon>Fabaceae</taxon>
        <taxon>Papilionoideae</taxon>
        <taxon>50 kb inversion clade</taxon>
        <taxon>dalbergioids sensu lato</taxon>
        <taxon>Dalbergieae</taxon>
        <taxon>Pterocarpus clade</taxon>
        <taxon>Stylosanthes</taxon>
    </lineage>
</organism>
<dbReference type="EMBL" id="JASCZI010181780">
    <property type="protein sequence ID" value="MED6185799.1"/>
    <property type="molecule type" value="Genomic_DNA"/>
</dbReference>
<evidence type="ECO:0000313" key="1">
    <source>
        <dbReference type="EMBL" id="MED6185799.1"/>
    </source>
</evidence>
<proteinExistence type="predicted"/>
<evidence type="ECO:0000313" key="2">
    <source>
        <dbReference type="Proteomes" id="UP001341840"/>
    </source>
</evidence>
<sequence length="192" mass="21782">MRWIRMVLPTASIPSRASWVMRLHRFPGYGGSPVKSTIAKELASLSPEICCLAINRCLIDIKAFNPPAMSTEKCNNLGSNEKQQRIEGEKRFLLLLGKRVSPRPGRVIAQMPIKAKLSFLLRGEVKRLDFGGSADLEIHLSEVGRLIREVKDLHLPVSPERQEPPTRVIHVFILRDSKLEKEKEQPPRHLQP</sequence>
<name>A0ABU6WKG5_9FABA</name>